<dbReference type="RefSeq" id="WP_138950005.1">
    <property type="nucleotide sequence ID" value="NZ_CP040749.1"/>
</dbReference>
<dbReference type="Gene3D" id="3.40.50.2000">
    <property type="entry name" value="Glycogen Phosphorylase B"/>
    <property type="match status" value="2"/>
</dbReference>
<dbReference type="EMBL" id="CP040749">
    <property type="protein sequence ID" value="QCX39140.1"/>
    <property type="molecule type" value="Genomic_DNA"/>
</dbReference>
<dbReference type="Pfam" id="PF00534">
    <property type="entry name" value="Glycos_transf_1"/>
    <property type="match status" value="1"/>
</dbReference>
<dbReference type="InterPro" id="IPR028098">
    <property type="entry name" value="Glyco_trans_4-like_N"/>
</dbReference>
<protein>
    <submittedName>
        <fullName evidence="3">Glycosyltransferase family 4 protein</fullName>
    </submittedName>
</protein>
<dbReference type="OrthoDB" id="798298at2"/>
<feature type="domain" description="Glycosyl transferase family 1" evidence="1">
    <location>
        <begin position="179"/>
        <end position="335"/>
    </location>
</feature>
<accession>A0A5B7TS50</accession>
<dbReference type="KEGG" id="fbe:FF125_12090"/>
<dbReference type="Pfam" id="PF13439">
    <property type="entry name" value="Glyco_transf_4"/>
    <property type="match status" value="1"/>
</dbReference>
<evidence type="ECO:0000259" key="1">
    <source>
        <dbReference type="Pfam" id="PF00534"/>
    </source>
</evidence>
<proteinExistence type="predicted"/>
<evidence type="ECO:0000313" key="4">
    <source>
        <dbReference type="Proteomes" id="UP000306229"/>
    </source>
</evidence>
<dbReference type="PANTHER" id="PTHR12526:SF630">
    <property type="entry name" value="GLYCOSYLTRANSFERASE"/>
    <property type="match status" value="1"/>
</dbReference>
<organism evidence="3 4">
    <name type="scientific">Aureibaculum algae</name>
    <dbReference type="NCBI Taxonomy" id="2584122"/>
    <lineage>
        <taxon>Bacteria</taxon>
        <taxon>Pseudomonadati</taxon>
        <taxon>Bacteroidota</taxon>
        <taxon>Flavobacteriia</taxon>
        <taxon>Flavobacteriales</taxon>
        <taxon>Flavobacteriaceae</taxon>
        <taxon>Aureibaculum</taxon>
    </lineage>
</organism>
<keyword evidence="3" id="KW-0808">Transferase</keyword>
<evidence type="ECO:0000259" key="2">
    <source>
        <dbReference type="Pfam" id="PF13439"/>
    </source>
</evidence>
<dbReference type="SUPFAM" id="SSF53756">
    <property type="entry name" value="UDP-Glycosyltransferase/glycogen phosphorylase"/>
    <property type="match status" value="1"/>
</dbReference>
<evidence type="ECO:0000313" key="3">
    <source>
        <dbReference type="EMBL" id="QCX39140.1"/>
    </source>
</evidence>
<dbReference type="PANTHER" id="PTHR12526">
    <property type="entry name" value="GLYCOSYLTRANSFERASE"/>
    <property type="match status" value="1"/>
</dbReference>
<reference evidence="3 4" key="1">
    <citation type="submission" date="2019-05" db="EMBL/GenBank/DDBJ databases">
        <title>Algicella ahnfeltiae gen. nov., sp. nov., a novel marine bacterium of the family Flavobacteriaceae isolated from a red alga.</title>
        <authorList>
            <person name="Nedashkovskaya O.I."/>
            <person name="Kukhlevskiy A.D."/>
            <person name="Kim S.-G."/>
            <person name="Zhukova N.V."/>
            <person name="Mikhailov V.V."/>
        </authorList>
    </citation>
    <scope>NUCLEOTIDE SEQUENCE [LARGE SCALE GENOMIC DNA]</scope>
    <source>
        <strain evidence="3 4">10Alg115</strain>
    </source>
</reference>
<dbReference type="GO" id="GO:0016757">
    <property type="term" value="F:glycosyltransferase activity"/>
    <property type="evidence" value="ECO:0007669"/>
    <property type="project" value="InterPro"/>
</dbReference>
<gene>
    <name evidence="3" type="ORF">FF125_12090</name>
</gene>
<keyword evidence="4" id="KW-1185">Reference proteome</keyword>
<feature type="domain" description="Glycosyltransferase subfamily 4-like N-terminal" evidence="2">
    <location>
        <begin position="18"/>
        <end position="174"/>
    </location>
</feature>
<dbReference type="AlphaFoldDB" id="A0A5B7TS50"/>
<dbReference type="CDD" id="cd03820">
    <property type="entry name" value="GT4_AmsD-like"/>
    <property type="match status" value="1"/>
</dbReference>
<dbReference type="InterPro" id="IPR001296">
    <property type="entry name" value="Glyco_trans_1"/>
</dbReference>
<dbReference type="Proteomes" id="UP000306229">
    <property type="component" value="Chromosome"/>
</dbReference>
<sequence length="357" mass="40571">MKSINKHIVLITPLLDHGGGQRYIANLSNYWVSLDYTVTIILLRSGESFFTLSDKIKVEELNYCNKNTINRIFTGLIAGIKLRRILKDENPNFVLSILSSTNIFTLISTRFLNVRVFVRDAMSPFRKRSKIERYLRKLLYKKADGVILMTKIAKNFVEVETGVSNVKVIHNPVSHVNKYDNITKEKIVITVGRLTAVKAQRYFLEACAKLDRPDWKFIILGEGELREDLNKMITSLGIENRVAMPGAVKDVDLWLNKSMIFVSTSVSEAWGNAICEAMAVGLPVVSFNCDVGPKEIIDDKENGFLVPIMDVDELSDKIEILMDDELLRNKIGHNAMLKMHQLNIETISKEVLDFCLE</sequence>
<name>A0A5B7TS50_9FLAO</name>